<evidence type="ECO:0000313" key="17">
    <source>
        <dbReference type="Proteomes" id="UP000236732"/>
    </source>
</evidence>
<feature type="transmembrane region" description="Helical" evidence="10">
    <location>
        <begin position="832"/>
        <end position="855"/>
    </location>
</feature>
<keyword evidence="17" id="KW-1185">Reference proteome</keyword>
<feature type="transmembrane region" description="Helical" evidence="10">
    <location>
        <begin position="433"/>
        <end position="455"/>
    </location>
</feature>
<feature type="transmembrane region" description="Helical" evidence="10">
    <location>
        <begin position="475"/>
        <end position="500"/>
    </location>
</feature>
<keyword evidence="3" id="KW-0050">Antiport</keyword>
<feature type="transmembrane region" description="Helical" evidence="10">
    <location>
        <begin position="230"/>
        <end position="249"/>
    </location>
</feature>
<dbReference type="InterPro" id="IPR050616">
    <property type="entry name" value="CPA3_Na-H_Antiporter_A"/>
</dbReference>
<evidence type="ECO:0000256" key="4">
    <source>
        <dbReference type="ARBA" id="ARBA00022475"/>
    </source>
</evidence>
<keyword evidence="6 10" id="KW-1133">Transmembrane helix</keyword>
<dbReference type="AlphaFoldDB" id="A0A1H6EHY9"/>
<protein>
    <submittedName>
        <fullName evidence="16">Multicomponent Na+:H+ antiporter subunit A</fullName>
    </submittedName>
</protein>
<feature type="transmembrane region" description="Helical" evidence="10">
    <location>
        <begin position="310"/>
        <end position="334"/>
    </location>
</feature>
<dbReference type="GO" id="GO:0015297">
    <property type="term" value="F:antiporter activity"/>
    <property type="evidence" value="ECO:0007669"/>
    <property type="project" value="UniProtKB-KW"/>
</dbReference>
<organism evidence="16 17">
    <name type="scientific">Nonomuraea solani</name>
    <dbReference type="NCBI Taxonomy" id="1144553"/>
    <lineage>
        <taxon>Bacteria</taxon>
        <taxon>Bacillati</taxon>
        <taxon>Actinomycetota</taxon>
        <taxon>Actinomycetes</taxon>
        <taxon>Streptosporangiales</taxon>
        <taxon>Streptosporangiaceae</taxon>
        <taxon>Nonomuraea</taxon>
    </lineage>
</organism>
<proteinExistence type="predicted"/>
<evidence type="ECO:0000256" key="8">
    <source>
        <dbReference type="ARBA" id="ARBA00023136"/>
    </source>
</evidence>
<dbReference type="Pfam" id="PF20501">
    <property type="entry name" value="MbhE"/>
    <property type="match status" value="1"/>
</dbReference>
<dbReference type="InterPro" id="IPR007182">
    <property type="entry name" value="MnhB"/>
</dbReference>
<feature type="transmembrane region" description="Helical" evidence="10">
    <location>
        <begin position="355"/>
        <end position="378"/>
    </location>
</feature>
<reference evidence="16 17" key="1">
    <citation type="submission" date="2016-10" db="EMBL/GenBank/DDBJ databases">
        <authorList>
            <person name="de Groot N.N."/>
        </authorList>
    </citation>
    <scope>NUCLEOTIDE SEQUENCE [LARGE SCALE GENOMIC DNA]</scope>
    <source>
        <strain evidence="16 17">CGMCC 4.7037</strain>
    </source>
</reference>
<sequence>MESLLILHAVAAICAPWLAARMGRASLYLLAVPPAAGFCYTLWLAARGLPVRESTPWAPVMGMELSFRADPLAVVMMCLVTGVGALVLVYSARYFARGDGRYGGVMVAFAGSMLGLVTADDLLLLYVFWELTTVFSYLLIGYDPLSKPSRRAAMKALSVTTFGGLAMLAGFVLLGQAAGTYQISEIVARPPDIGPVALVLILAGALSKSAIFPFSTWLPAAMAAPTPVSAYLHAAAMVKAGVYLLARLGPAVGDLAPWGAVAVPLGAVTMLLGGWRALRETDLKRLLAYGTVGQLGFLVVLFGSGNQGAALAGAALLPAHALFKAALFLVVGIVDHAAGTRELGELSGVGRAMPWVCGAAVLAGASMAGLPPLAGFAAKEAALEALLDSPFTLAAVVAGSALTAAYTLRFLWGAFADKPGTEPRPTKKTPAAMFGPAALLAGLGLVLAPMAPAYAASMSGYIGTYRERGHETHLAIWSGVSLPLLLSAGTLAAGVVLFLAREPVARVGSALHVVDSGRIFWAAVRRLDHFAIQVTGFIQRGSLPDYLMLTLLATVGVGLFSLLYGGPPRLDPPIVAWQRPEQPVVTVLLVAAAALVLFARAYILLALAIGLTGYGTALLFLAHGSPDLALTQFLAETLSLVVFALVLRRLPVDPVKGRLPFAFRMGLGLAVGVVATGAGMLAMGARNAEPVGALLGPAAVEAGARNVVSALILDIRAWDTMGESTVLIVLTLGVTSLVFLRRRSYSIERAEGGHRPRAHWLAATLPHGQRALAFEVAARLTFHTVLLLSVFLLFIGHSGVGGGFAGGIVAGLAITVRFLAGGRNELAVAVPVHAGVLMGAGLTLSAGTALLGLLFGRAALDMLATDVSVPLVGHVHLSTGLLFDLGVYVSVIGMVQDVLRGLGAELDRQIDTEGA</sequence>
<keyword evidence="4" id="KW-1003">Cell membrane</keyword>
<dbReference type="PANTHER" id="PTHR43373:SF1">
    <property type="entry name" value="NA(+)_H(+) ANTIPORTER SUBUNIT A"/>
    <property type="match status" value="1"/>
</dbReference>
<dbReference type="InterPro" id="IPR001516">
    <property type="entry name" value="Proton_antipo_N"/>
</dbReference>
<dbReference type="PRINTS" id="PR01434">
    <property type="entry name" value="NADHDHGNASE5"/>
</dbReference>
<gene>
    <name evidence="16" type="ORF">SAMN05444920_110152</name>
</gene>
<keyword evidence="8 10" id="KW-0472">Membrane</keyword>
<feature type="transmembrane region" description="Helical" evidence="10">
    <location>
        <begin position="157"/>
        <end position="177"/>
    </location>
</feature>
<keyword evidence="5 9" id="KW-0812">Transmembrane</keyword>
<evidence type="ECO:0000256" key="7">
    <source>
        <dbReference type="ARBA" id="ARBA00023065"/>
    </source>
</evidence>
<evidence type="ECO:0000256" key="9">
    <source>
        <dbReference type="RuleBase" id="RU000320"/>
    </source>
</evidence>
<feature type="transmembrane region" description="Helical" evidence="10">
    <location>
        <begin position="390"/>
        <end position="412"/>
    </location>
</feature>
<feature type="transmembrane region" description="Helical" evidence="10">
    <location>
        <begin position="102"/>
        <end position="119"/>
    </location>
</feature>
<dbReference type="InterPro" id="IPR046806">
    <property type="entry name" value="MrpA_C/MbhE"/>
</dbReference>
<feature type="transmembrane region" description="Helical" evidence="10">
    <location>
        <begin position="286"/>
        <end position="304"/>
    </location>
</feature>
<evidence type="ECO:0000259" key="11">
    <source>
        <dbReference type="Pfam" id="PF00361"/>
    </source>
</evidence>
<dbReference type="RefSeq" id="WP_103959746.1">
    <property type="nucleotide sequence ID" value="NZ_FNVT01000010.1"/>
</dbReference>
<name>A0A1H6EHY9_9ACTN</name>
<evidence type="ECO:0000259" key="14">
    <source>
        <dbReference type="Pfam" id="PF13244"/>
    </source>
</evidence>
<feature type="transmembrane region" description="Helical" evidence="10">
    <location>
        <begin position="776"/>
        <end position="795"/>
    </location>
</feature>
<feature type="domain" description="NADH:quinone oxidoreductase/Mrp antiporter transmembrane" evidence="11">
    <location>
        <begin position="119"/>
        <end position="401"/>
    </location>
</feature>
<feature type="transmembrane region" description="Helical" evidence="10">
    <location>
        <begin position="584"/>
        <end position="599"/>
    </location>
</feature>
<dbReference type="PANTHER" id="PTHR43373">
    <property type="entry name" value="NA(+)/H(+) ANTIPORTER SUBUNIT"/>
    <property type="match status" value="1"/>
</dbReference>
<evidence type="ECO:0000259" key="15">
    <source>
        <dbReference type="Pfam" id="PF20501"/>
    </source>
</evidence>
<feature type="transmembrane region" description="Helical" evidence="10">
    <location>
        <begin position="667"/>
        <end position="685"/>
    </location>
</feature>
<feature type="transmembrane region" description="Helical" evidence="10">
    <location>
        <begin position="721"/>
        <end position="740"/>
    </location>
</feature>
<feature type="transmembrane region" description="Helical" evidence="10">
    <location>
        <begin position="255"/>
        <end position="274"/>
    </location>
</feature>
<dbReference type="Pfam" id="PF13244">
    <property type="entry name" value="MbhD"/>
    <property type="match status" value="1"/>
</dbReference>
<dbReference type="EMBL" id="FNVT01000010">
    <property type="protein sequence ID" value="SEG96913.1"/>
    <property type="molecule type" value="Genomic_DNA"/>
</dbReference>
<feature type="transmembrane region" description="Helical" evidence="10">
    <location>
        <begin position="546"/>
        <end position="564"/>
    </location>
</feature>
<evidence type="ECO:0000256" key="3">
    <source>
        <dbReference type="ARBA" id="ARBA00022449"/>
    </source>
</evidence>
<feature type="transmembrane region" description="Helical" evidence="10">
    <location>
        <begin position="875"/>
        <end position="895"/>
    </location>
</feature>
<evidence type="ECO:0000256" key="6">
    <source>
        <dbReference type="ARBA" id="ARBA00022989"/>
    </source>
</evidence>
<dbReference type="GO" id="GO:0005886">
    <property type="term" value="C:plasma membrane"/>
    <property type="evidence" value="ECO:0007669"/>
    <property type="project" value="UniProtKB-SubCell"/>
</dbReference>
<evidence type="ECO:0000256" key="1">
    <source>
        <dbReference type="ARBA" id="ARBA00004651"/>
    </source>
</evidence>
<feature type="transmembrane region" description="Helical" evidence="10">
    <location>
        <begin position="125"/>
        <end position="145"/>
    </location>
</feature>
<dbReference type="InterPro" id="IPR025383">
    <property type="entry name" value="MrpA_C/MbhD"/>
</dbReference>
<feature type="domain" description="MrpA C-terminal/MbhE" evidence="15">
    <location>
        <begin position="683"/>
        <end position="742"/>
    </location>
</feature>
<evidence type="ECO:0000256" key="5">
    <source>
        <dbReference type="ARBA" id="ARBA00022692"/>
    </source>
</evidence>
<dbReference type="OrthoDB" id="9811798at2"/>
<evidence type="ECO:0000256" key="10">
    <source>
        <dbReference type="SAM" id="Phobius"/>
    </source>
</evidence>
<feature type="transmembrane region" description="Helical" evidence="10">
    <location>
        <begin position="197"/>
        <end position="218"/>
    </location>
</feature>
<dbReference type="Pfam" id="PF00662">
    <property type="entry name" value="Proton_antipo_N"/>
    <property type="match status" value="1"/>
</dbReference>
<dbReference type="Pfam" id="PF00361">
    <property type="entry name" value="Proton_antipo_M"/>
    <property type="match status" value="1"/>
</dbReference>
<dbReference type="Proteomes" id="UP000236732">
    <property type="component" value="Unassembled WGS sequence"/>
</dbReference>
<evidence type="ECO:0000259" key="12">
    <source>
        <dbReference type="Pfam" id="PF00662"/>
    </source>
</evidence>
<evidence type="ECO:0000256" key="2">
    <source>
        <dbReference type="ARBA" id="ARBA00022448"/>
    </source>
</evidence>
<keyword evidence="7" id="KW-0406">Ion transport</keyword>
<feature type="transmembrane region" description="Helical" evidence="10">
    <location>
        <begin position="604"/>
        <end position="622"/>
    </location>
</feature>
<dbReference type="GO" id="GO:0006811">
    <property type="term" value="P:monoatomic ion transport"/>
    <property type="evidence" value="ECO:0007669"/>
    <property type="project" value="UniProtKB-KW"/>
</dbReference>
<feature type="domain" description="MrpA C-terminal/MbhD" evidence="14">
    <location>
        <begin position="587"/>
        <end position="651"/>
    </location>
</feature>
<dbReference type="NCBIfam" id="NF009284">
    <property type="entry name" value="PRK12644.1"/>
    <property type="match status" value="1"/>
</dbReference>
<dbReference type="Pfam" id="PF04039">
    <property type="entry name" value="MnhB"/>
    <property type="match status" value="1"/>
</dbReference>
<feature type="transmembrane region" description="Helical" evidence="10">
    <location>
        <begin position="71"/>
        <end position="90"/>
    </location>
</feature>
<feature type="domain" description="NADH-Ubiquinone oxidoreductase (complex I) chain 5 N-terminal" evidence="12">
    <location>
        <begin position="62"/>
        <end position="101"/>
    </location>
</feature>
<keyword evidence="2" id="KW-0813">Transport</keyword>
<evidence type="ECO:0000313" key="16">
    <source>
        <dbReference type="EMBL" id="SEG96913.1"/>
    </source>
</evidence>
<dbReference type="InterPro" id="IPR001750">
    <property type="entry name" value="ND/Mrp_TM"/>
</dbReference>
<feature type="domain" description="Na+/H+ antiporter MnhB subunit-related protein" evidence="13">
    <location>
        <begin position="774"/>
        <end position="895"/>
    </location>
</feature>
<feature type="transmembrane region" description="Helical" evidence="10">
    <location>
        <begin position="628"/>
        <end position="647"/>
    </location>
</feature>
<comment type="subcellular location">
    <subcellularLocation>
        <location evidence="1">Cell membrane</location>
        <topology evidence="1">Multi-pass membrane protein</topology>
    </subcellularLocation>
    <subcellularLocation>
        <location evidence="9">Membrane</location>
        <topology evidence="9">Multi-pass membrane protein</topology>
    </subcellularLocation>
</comment>
<accession>A0A1H6EHY9</accession>
<feature type="transmembrane region" description="Helical" evidence="10">
    <location>
        <begin position="801"/>
        <end position="820"/>
    </location>
</feature>
<evidence type="ECO:0000259" key="13">
    <source>
        <dbReference type="Pfam" id="PF04039"/>
    </source>
</evidence>